<dbReference type="SUPFAM" id="SSF51735">
    <property type="entry name" value="NAD(P)-binding Rossmann-fold domains"/>
    <property type="match status" value="1"/>
</dbReference>
<organism evidence="3 4">
    <name type="scientific">Sulfobacillus thermosulfidooxidans (strain DSM 9293 / VKM B-1269 / AT-1)</name>
    <dbReference type="NCBI Taxonomy" id="929705"/>
    <lineage>
        <taxon>Bacteria</taxon>
        <taxon>Bacillati</taxon>
        <taxon>Bacillota</taxon>
        <taxon>Clostridia</taxon>
        <taxon>Eubacteriales</taxon>
        <taxon>Clostridiales Family XVII. Incertae Sedis</taxon>
        <taxon>Sulfobacillus</taxon>
    </lineage>
</organism>
<dbReference type="Pfam" id="PF22725">
    <property type="entry name" value="GFO_IDH_MocA_C3"/>
    <property type="match status" value="1"/>
</dbReference>
<reference evidence="4" key="1">
    <citation type="submission" date="2017-04" db="EMBL/GenBank/DDBJ databases">
        <authorList>
            <person name="Varghese N."/>
            <person name="Submissions S."/>
        </authorList>
    </citation>
    <scope>NUCLEOTIDE SEQUENCE [LARGE SCALE GENOMIC DNA]</scope>
    <source>
        <strain evidence="4">DSM 9293</strain>
    </source>
</reference>
<protein>
    <submittedName>
        <fullName evidence="3">Predicted dehydrogenase</fullName>
    </submittedName>
</protein>
<keyword evidence="4" id="KW-1185">Reference proteome</keyword>
<dbReference type="InterPro" id="IPR055170">
    <property type="entry name" value="GFO_IDH_MocA-like_dom"/>
</dbReference>
<dbReference type="InterPro" id="IPR000683">
    <property type="entry name" value="Gfo/Idh/MocA-like_OxRdtase_N"/>
</dbReference>
<accession>A0A1W1WDS3</accession>
<name>A0A1W1WDS3_SULTA</name>
<sequence>MAIRAALIGCGKIGQRHLQALVHQEAIDLVATVDTNLERAEAAAVAFDALAFDQTDVMLDNVDIDAAIIATPSGLHRQLAFQVLERGKHVMVEKPLALSYQDAKAIVDFAKQQGVVAVVTQFNRMLPAIQQLFQAHQDGRLGRIVNGGVAVRWARPQSYYDEAPWRGTYAMDGGVLFNQAIHAIDVLLQLMGSVKEVFAYTATLTHQIEAEDSVSGTIRFRSGALASLAATTCVPKTNLEERLTIVGENGVVVIGPTVNQIHTWRVGNDNEQEVRQAILDLPARPSWQSHHDALKDFAEAIENGVTPRLDAATALCDIAVIEALMLSGREGRIVHMSEITGENA</sequence>
<dbReference type="Gene3D" id="3.30.360.10">
    <property type="entry name" value="Dihydrodipicolinate Reductase, domain 2"/>
    <property type="match status" value="1"/>
</dbReference>
<dbReference type="InterPro" id="IPR052515">
    <property type="entry name" value="Gfo/Idh/MocA_Oxidoreductase"/>
</dbReference>
<proteinExistence type="predicted"/>
<dbReference type="Gene3D" id="3.40.50.720">
    <property type="entry name" value="NAD(P)-binding Rossmann-like Domain"/>
    <property type="match status" value="1"/>
</dbReference>
<dbReference type="OrthoDB" id="9815825at2"/>
<dbReference type="PANTHER" id="PTHR43249">
    <property type="entry name" value="UDP-N-ACETYL-2-AMINO-2-DEOXY-D-GLUCURONATE OXIDASE"/>
    <property type="match status" value="1"/>
</dbReference>
<dbReference type="PANTHER" id="PTHR43249:SF1">
    <property type="entry name" value="D-GLUCOSIDE 3-DEHYDROGENASE"/>
    <property type="match status" value="1"/>
</dbReference>
<dbReference type="Proteomes" id="UP000192660">
    <property type="component" value="Unassembled WGS sequence"/>
</dbReference>
<dbReference type="EMBL" id="FWWY01000001">
    <property type="protein sequence ID" value="SMC04329.1"/>
    <property type="molecule type" value="Genomic_DNA"/>
</dbReference>
<dbReference type="SUPFAM" id="SSF55347">
    <property type="entry name" value="Glyceraldehyde-3-phosphate dehydrogenase-like, C-terminal domain"/>
    <property type="match status" value="1"/>
</dbReference>
<evidence type="ECO:0000313" key="4">
    <source>
        <dbReference type="Proteomes" id="UP000192660"/>
    </source>
</evidence>
<dbReference type="STRING" id="28034.BFX07_01430"/>
<gene>
    <name evidence="3" type="ORF">SAMN00768000_1591</name>
</gene>
<evidence type="ECO:0000259" key="2">
    <source>
        <dbReference type="Pfam" id="PF22725"/>
    </source>
</evidence>
<dbReference type="RefSeq" id="WP_020375606.1">
    <property type="nucleotide sequence ID" value="NZ_FWWY01000001.1"/>
</dbReference>
<feature type="domain" description="GFO/IDH/MocA-like oxidoreductase" evidence="2">
    <location>
        <begin position="130"/>
        <end position="252"/>
    </location>
</feature>
<feature type="domain" description="Gfo/Idh/MocA-like oxidoreductase N-terminal" evidence="1">
    <location>
        <begin position="3"/>
        <end position="119"/>
    </location>
</feature>
<evidence type="ECO:0000259" key="1">
    <source>
        <dbReference type="Pfam" id="PF01408"/>
    </source>
</evidence>
<dbReference type="GO" id="GO:0000166">
    <property type="term" value="F:nucleotide binding"/>
    <property type="evidence" value="ECO:0007669"/>
    <property type="project" value="InterPro"/>
</dbReference>
<dbReference type="Pfam" id="PF01408">
    <property type="entry name" value="GFO_IDH_MocA"/>
    <property type="match status" value="1"/>
</dbReference>
<dbReference type="InterPro" id="IPR036291">
    <property type="entry name" value="NAD(P)-bd_dom_sf"/>
</dbReference>
<evidence type="ECO:0000313" key="3">
    <source>
        <dbReference type="EMBL" id="SMC04329.1"/>
    </source>
</evidence>
<dbReference type="AlphaFoldDB" id="A0A1W1WDS3"/>